<reference evidence="2" key="1">
    <citation type="journal article" date="2014" name="Genome Biol. Evol.">
        <title>Pangenome evidence for extensive interdomain horizontal transfer affecting lineage core and shell genes in uncultured planktonic thaumarchaeota and euryarchaeota.</title>
        <authorList>
            <person name="Deschamps P."/>
            <person name="Zivanovic Y."/>
            <person name="Moreira D."/>
            <person name="Rodriguez-Valera F."/>
            <person name="Lopez-Garcia P."/>
        </authorList>
    </citation>
    <scope>NUCLEOTIDE SEQUENCE</scope>
</reference>
<organism evidence="2">
    <name type="scientific">uncultured marine thaumarchaeote SAT1000_27_H05</name>
    <dbReference type="NCBI Taxonomy" id="1456402"/>
    <lineage>
        <taxon>Archaea</taxon>
        <taxon>Nitrososphaerota</taxon>
        <taxon>environmental samples</taxon>
    </lineage>
</organism>
<sequence length="79" mass="9209">MITDNPKFVKLLIIIVFAIVVPVSIVGINMYDENVINPRIWEGWTCDEMEKFALEDRDDTLNDYQASKFHEDLSECLSR</sequence>
<name>A0A075I8S8_9ARCH</name>
<keyword evidence="1" id="KW-0812">Transmembrane</keyword>
<feature type="transmembrane region" description="Helical" evidence="1">
    <location>
        <begin position="12"/>
        <end position="31"/>
    </location>
</feature>
<evidence type="ECO:0000313" key="2">
    <source>
        <dbReference type="EMBL" id="AIF24359.1"/>
    </source>
</evidence>
<keyword evidence="1" id="KW-1133">Transmembrane helix</keyword>
<protein>
    <submittedName>
        <fullName evidence="2">Uncharacterized protein</fullName>
    </submittedName>
</protein>
<accession>A0A075I8S8</accession>
<dbReference type="AlphaFoldDB" id="A0A075I8S8"/>
<dbReference type="EMBL" id="KF901258">
    <property type="protein sequence ID" value="AIF24359.1"/>
    <property type="molecule type" value="Genomic_DNA"/>
</dbReference>
<keyword evidence="1" id="KW-0472">Membrane</keyword>
<evidence type="ECO:0000256" key="1">
    <source>
        <dbReference type="SAM" id="Phobius"/>
    </source>
</evidence>
<proteinExistence type="predicted"/>